<protein>
    <submittedName>
        <fullName evidence="2">Cell division protein FtsI/penicillin-binding protein 2</fullName>
    </submittedName>
</protein>
<dbReference type="Proteomes" id="UP000054260">
    <property type="component" value="Unassembled WGS sequence"/>
</dbReference>
<dbReference type="AlphaFoldDB" id="A0A124FU90"/>
<name>A0A124FU90_9BACT</name>
<feature type="non-terminal residue" evidence="2">
    <location>
        <position position="66"/>
    </location>
</feature>
<sequence length="66" mass="7833">MRTKRFDLFFVLFLLTIGFFIYKLYDYQIVNSEKYAAQVESISRRSISILPPRGMILDRNGIPIAW</sequence>
<comment type="caution">
    <text evidence="2">The sequence shown here is derived from an EMBL/GenBank/DDBJ whole genome shotgun (WGS) entry which is preliminary data.</text>
</comment>
<keyword evidence="2" id="KW-0131">Cell cycle</keyword>
<evidence type="ECO:0000313" key="2">
    <source>
        <dbReference type="EMBL" id="KUK67826.1"/>
    </source>
</evidence>
<gene>
    <name evidence="2" type="ORF">XD86_0567</name>
</gene>
<dbReference type="GO" id="GO:0051301">
    <property type="term" value="P:cell division"/>
    <property type="evidence" value="ECO:0007669"/>
    <property type="project" value="UniProtKB-KW"/>
</dbReference>
<keyword evidence="1" id="KW-0812">Transmembrane</keyword>
<proteinExistence type="predicted"/>
<dbReference type="EMBL" id="LGGH01000065">
    <property type="protein sequence ID" value="KUK67826.1"/>
    <property type="molecule type" value="Genomic_DNA"/>
</dbReference>
<keyword evidence="2" id="KW-0132">Cell division</keyword>
<keyword evidence="1" id="KW-1133">Transmembrane helix</keyword>
<feature type="transmembrane region" description="Helical" evidence="1">
    <location>
        <begin position="6"/>
        <end position="25"/>
    </location>
</feature>
<reference evidence="3" key="1">
    <citation type="journal article" date="2015" name="MBio">
        <title>Genome-Resolved Metagenomic Analysis Reveals Roles for Candidate Phyla and Other Microbial Community Members in Biogeochemical Transformations in Oil Reservoirs.</title>
        <authorList>
            <person name="Hu P."/>
            <person name="Tom L."/>
            <person name="Singh A."/>
            <person name="Thomas B.C."/>
            <person name="Baker B.J."/>
            <person name="Piceno Y.M."/>
            <person name="Andersen G.L."/>
            <person name="Banfield J.F."/>
        </authorList>
    </citation>
    <scope>NUCLEOTIDE SEQUENCE [LARGE SCALE GENOMIC DNA]</scope>
</reference>
<evidence type="ECO:0000313" key="3">
    <source>
        <dbReference type="Proteomes" id="UP000054260"/>
    </source>
</evidence>
<keyword evidence="1" id="KW-0472">Membrane</keyword>
<evidence type="ECO:0000256" key="1">
    <source>
        <dbReference type="SAM" id="Phobius"/>
    </source>
</evidence>
<accession>A0A124FU90</accession>
<organism evidence="2 3">
    <name type="scientific">Mesotoga infera</name>
    <dbReference type="NCBI Taxonomy" id="1236046"/>
    <lineage>
        <taxon>Bacteria</taxon>
        <taxon>Thermotogati</taxon>
        <taxon>Thermotogota</taxon>
        <taxon>Thermotogae</taxon>
        <taxon>Kosmotogales</taxon>
        <taxon>Kosmotogaceae</taxon>
        <taxon>Mesotoga</taxon>
    </lineage>
</organism>